<evidence type="ECO:0000256" key="3">
    <source>
        <dbReference type="ARBA" id="ARBA00022677"/>
    </source>
</evidence>
<comment type="subcellular location">
    <subcellularLocation>
        <location evidence="1">Lipid droplet</location>
    </subcellularLocation>
</comment>
<evidence type="ECO:0000256" key="1">
    <source>
        <dbReference type="ARBA" id="ARBA00004502"/>
    </source>
</evidence>
<gene>
    <name evidence="5" type="primary">PLIN1</name>
</gene>
<dbReference type="PIRSF" id="PIRSF036881">
    <property type="entry name" value="PAT"/>
    <property type="match status" value="1"/>
</dbReference>
<evidence type="ECO:0000256" key="2">
    <source>
        <dbReference type="ARBA" id="ARBA00006311"/>
    </source>
</evidence>
<feature type="compositionally biased region" description="Basic and acidic residues" evidence="4">
    <location>
        <begin position="403"/>
        <end position="423"/>
    </location>
</feature>
<dbReference type="PANTHER" id="PTHR47138">
    <property type="entry name" value="PERILIPIN-1"/>
    <property type="match status" value="1"/>
</dbReference>
<accession>A0A674K936</accession>
<reference evidence="5" key="1">
    <citation type="submission" date="2025-08" db="UniProtKB">
        <authorList>
            <consortium name="Ensembl"/>
        </authorList>
    </citation>
    <scope>IDENTIFICATION</scope>
</reference>
<keyword evidence="3" id="KW-0551">Lipid droplet</keyword>
<dbReference type="GO" id="GO:0016042">
    <property type="term" value="P:lipid catabolic process"/>
    <property type="evidence" value="ECO:0007669"/>
    <property type="project" value="Ensembl"/>
</dbReference>
<feature type="region of interest" description="Disordered" evidence="4">
    <location>
        <begin position="403"/>
        <end position="439"/>
    </location>
</feature>
<evidence type="ECO:0000313" key="6">
    <source>
        <dbReference type="Proteomes" id="UP000472274"/>
    </source>
</evidence>
<feature type="compositionally biased region" description="Polar residues" evidence="4">
    <location>
        <begin position="465"/>
        <end position="474"/>
    </location>
</feature>
<feature type="compositionally biased region" description="Basic and acidic residues" evidence="4">
    <location>
        <begin position="292"/>
        <end position="315"/>
    </location>
</feature>
<sequence>MIAAKKQKTSPRENVLQRVLQLPVVNATYESLQRTYTSTKEVHPLVASVCEAYERGVKGASSLAVWSMEPVVRRLEPQFTAANILACRGLDHLEEKIPALQYPVEKIASELKGSISTPIQSARSTIGNSIAGTLDRVLGLTAEGYELTKSTARSTAEYTWSSRVSQMAAAGVDGALGQLEKLVEFLLPEEEHEPVLRAPAAELSTRWRCHPSQMMHGSEVTPSQPEPGTFTRIGALASTISHRAYQQTARTIQRTRARGQELTTWIPGLVSAPAQQVLYDVQNAAAGWLSKEQSKESEQEQEKEELKKEETKSSEVQRGTPSLLGSMAQSLQTAYLSTISNVKRVPSAVWGTAGELLQLTPRKAASIAREKVGTLGDALRSVTGSMVETLSHYVPLPRLLAKKEEPAHENEPPPEPQRSREGSRPVAPPSPEKSQLRGDWRANRAHHPLSFLGLEDPFFLQPSSIQRQAPQRSPTFEPDYPLSRKSAFSPYREGISTRRVSKNSYRYSPEPVYTRANYSNLYTMAFKKD</sequence>
<dbReference type="InterPro" id="IPR004279">
    <property type="entry name" value="Perilipin"/>
</dbReference>
<dbReference type="InterPro" id="IPR042998">
    <property type="entry name" value="PLIN1"/>
</dbReference>
<comment type="similarity">
    <text evidence="2">Belongs to the perilipin family.</text>
</comment>
<name>A0A674K936_9SAUR</name>
<dbReference type="PANTHER" id="PTHR47138:SF1">
    <property type="entry name" value="PERILIPIN-1"/>
    <property type="match status" value="1"/>
</dbReference>
<dbReference type="AlphaFoldDB" id="A0A674K936"/>
<evidence type="ECO:0000313" key="5">
    <source>
        <dbReference type="Ensembl" id="ENSTMTP00000029473.1"/>
    </source>
</evidence>
<dbReference type="Ensembl" id="ENSTMTT00000030551.1">
    <property type="protein sequence ID" value="ENSTMTP00000029473.1"/>
    <property type="gene ID" value="ENSTMTG00000021274.1"/>
</dbReference>
<feature type="region of interest" description="Disordered" evidence="4">
    <location>
        <begin position="465"/>
        <end position="488"/>
    </location>
</feature>
<dbReference type="GeneTree" id="ENSGT00950000182920"/>
<reference evidence="5" key="2">
    <citation type="submission" date="2025-09" db="UniProtKB">
        <authorList>
            <consortium name="Ensembl"/>
        </authorList>
    </citation>
    <scope>IDENTIFICATION</scope>
</reference>
<keyword evidence="6" id="KW-1185">Reference proteome</keyword>
<feature type="region of interest" description="Disordered" evidence="4">
    <location>
        <begin position="290"/>
        <end position="321"/>
    </location>
</feature>
<organism evidence="5 6">
    <name type="scientific">Terrapene triunguis</name>
    <name type="common">Three-toed box turtle</name>
    <dbReference type="NCBI Taxonomy" id="2587831"/>
    <lineage>
        <taxon>Eukaryota</taxon>
        <taxon>Metazoa</taxon>
        <taxon>Chordata</taxon>
        <taxon>Craniata</taxon>
        <taxon>Vertebrata</taxon>
        <taxon>Euteleostomi</taxon>
        <taxon>Archelosauria</taxon>
        <taxon>Testudinata</taxon>
        <taxon>Testudines</taxon>
        <taxon>Cryptodira</taxon>
        <taxon>Durocryptodira</taxon>
        <taxon>Testudinoidea</taxon>
        <taxon>Emydidae</taxon>
        <taxon>Terrapene</taxon>
    </lineage>
</organism>
<dbReference type="GO" id="GO:0005811">
    <property type="term" value="C:lipid droplet"/>
    <property type="evidence" value="ECO:0007669"/>
    <property type="project" value="UniProtKB-SubCell"/>
</dbReference>
<dbReference type="SUPFAM" id="SSF109775">
    <property type="entry name" value="Mannose-6-phosphate receptor binding protein 1 (Tip47), C-terminal domain"/>
    <property type="match status" value="1"/>
</dbReference>
<dbReference type="GO" id="GO:0070417">
    <property type="term" value="P:cellular response to cold"/>
    <property type="evidence" value="ECO:0007669"/>
    <property type="project" value="Ensembl"/>
</dbReference>
<dbReference type="GO" id="GO:0005829">
    <property type="term" value="C:cytosol"/>
    <property type="evidence" value="ECO:0007669"/>
    <property type="project" value="Ensembl"/>
</dbReference>
<dbReference type="InParanoid" id="A0A674K936"/>
<protein>
    <submittedName>
        <fullName evidence="5">Perilipin 1</fullName>
    </submittedName>
</protein>
<evidence type="ECO:0000256" key="4">
    <source>
        <dbReference type="SAM" id="MobiDB-lite"/>
    </source>
</evidence>
<dbReference type="Pfam" id="PF03036">
    <property type="entry name" value="Perilipin"/>
    <property type="match status" value="1"/>
</dbReference>
<dbReference type="Proteomes" id="UP000472274">
    <property type="component" value="Unplaced"/>
</dbReference>
<proteinExistence type="inferred from homology"/>